<name>A0AAJ0CTY9_9HYPO</name>
<dbReference type="InterPro" id="IPR021848">
    <property type="entry name" value="HODM_asu-like"/>
</dbReference>
<keyword evidence="2" id="KW-1185">Reference proteome</keyword>
<dbReference type="Pfam" id="PF11927">
    <property type="entry name" value="HODM_asu-like"/>
    <property type="match status" value="1"/>
</dbReference>
<dbReference type="Proteomes" id="UP001251528">
    <property type="component" value="Unassembled WGS sequence"/>
</dbReference>
<dbReference type="EMBL" id="JASWJB010000039">
    <property type="protein sequence ID" value="KAK2608396.1"/>
    <property type="molecule type" value="Genomic_DNA"/>
</dbReference>
<proteinExistence type="predicted"/>
<sequence length="158" mass="18610">MSLMKLDPNFWIELEQNYFTMMERRQKLLQEYGSKVLYFTPETEFACRELMEMVIQFICNRYPQYFQLDVGKTKLRNKLLCTTTDLNITPPLKVIFDNVPEDFAITIRENATGFYHLRAGIVCSTLGWNLHTKINKSLQEIHAPVADFKEKMAKSVDR</sequence>
<dbReference type="AlphaFoldDB" id="A0AAJ0CTY9"/>
<protein>
    <submittedName>
        <fullName evidence="1">Uncharacterized protein</fullName>
    </submittedName>
</protein>
<accession>A0AAJ0CTY9</accession>
<evidence type="ECO:0000313" key="2">
    <source>
        <dbReference type="Proteomes" id="UP001251528"/>
    </source>
</evidence>
<comment type="caution">
    <text evidence="1">The sequence shown here is derived from an EMBL/GenBank/DDBJ whole genome shotgun (WGS) entry which is preliminary data.</text>
</comment>
<evidence type="ECO:0000313" key="1">
    <source>
        <dbReference type="EMBL" id="KAK2608396.1"/>
    </source>
</evidence>
<gene>
    <name evidence="1" type="ORF">QQS21_003082</name>
</gene>
<organism evidence="1 2">
    <name type="scientific">Conoideocrella luteorostrata</name>
    <dbReference type="NCBI Taxonomy" id="1105319"/>
    <lineage>
        <taxon>Eukaryota</taxon>
        <taxon>Fungi</taxon>
        <taxon>Dikarya</taxon>
        <taxon>Ascomycota</taxon>
        <taxon>Pezizomycotina</taxon>
        <taxon>Sordariomycetes</taxon>
        <taxon>Hypocreomycetidae</taxon>
        <taxon>Hypocreales</taxon>
        <taxon>Clavicipitaceae</taxon>
        <taxon>Conoideocrella</taxon>
    </lineage>
</organism>
<reference evidence="1" key="1">
    <citation type="submission" date="2023-06" db="EMBL/GenBank/DDBJ databases">
        <title>Conoideocrella luteorostrata (Hypocreales: Clavicipitaceae), a potential biocontrol fungus for elongate hemlock scale in United States Christmas tree production areas.</title>
        <authorList>
            <person name="Barrett H."/>
            <person name="Lovett B."/>
            <person name="Macias A.M."/>
            <person name="Stajich J.E."/>
            <person name="Kasson M.T."/>
        </authorList>
    </citation>
    <scope>NUCLEOTIDE SEQUENCE</scope>
    <source>
        <strain evidence="1">ARSEF 14590</strain>
    </source>
</reference>